<feature type="compositionally biased region" description="Low complexity" evidence="1">
    <location>
        <begin position="20"/>
        <end position="45"/>
    </location>
</feature>
<dbReference type="EMBL" id="JBHMAJ010000009">
    <property type="protein sequence ID" value="MFB9825424.1"/>
    <property type="molecule type" value="Genomic_DNA"/>
</dbReference>
<comment type="caution">
    <text evidence="3">The sequence shown here is derived from an EMBL/GenBank/DDBJ whole genome shotgun (WGS) entry which is preliminary data.</text>
</comment>
<dbReference type="Pfam" id="PF25934">
    <property type="entry name" value="DUF7979"/>
    <property type="match status" value="1"/>
</dbReference>
<dbReference type="PROSITE" id="PS51318">
    <property type="entry name" value="TAT"/>
    <property type="match status" value="1"/>
</dbReference>
<dbReference type="Proteomes" id="UP001589595">
    <property type="component" value="Unassembled WGS sequence"/>
</dbReference>
<dbReference type="GeneID" id="67211342"/>
<dbReference type="RefSeq" id="WP_222921245.1">
    <property type="nucleotide sequence ID" value="NZ_CP082286.1"/>
</dbReference>
<keyword evidence="4" id="KW-1185">Reference proteome</keyword>
<evidence type="ECO:0000313" key="4">
    <source>
        <dbReference type="Proteomes" id="UP001589595"/>
    </source>
</evidence>
<dbReference type="AlphaFoldDB" id="A0ABD5MNL6"/>
<accession>A0ABD5MNL6</accession>
<feature type="region of interest" description="Disordered" evidence="1">
    <location>
        <begin position="20"/>
        <end position="75"/>
    </location>
</feature>
<gene>
    <name evidence="3" type="ORF">ACFFOL_14735</name>
</gene>
<evidence type="ECO:0000313" key="3">
    <source>
        <dbReference type="EMBL" id="MFB9825424.1"/>
    </source>
</evidence>
<proteinExistence type="predicted"/>
<sequence length="307" mass="31840">MVSTRRRSLLATLGAAAAAGCLGDAPTDPPDGSATDAADATESDPNAGPEGGAPDGDTLRLANADGLPTDSPVSVHPRPLAELLERGAATDGPVRATGATVLTGKPPFLPGERTVRLVGDEVDDGAYALDIDGGLLYEWLLGATAVEDPPADADIVAVEGLSDERRSLAVEAIEGGRATVEPHTPLGTWARTEFVGGYVRYDGTVYRGRERQQTDAAFFSTTVWYVGTVTPTEEAAGDGSATDAPTLHLDPLPSAAARVVDDLLGDWASNLDPVEADISDLDDPARRALAETDFLLTHVTPFEVSIS</sequence>
<dbReference type="InterPro" id="IPR058285">
    <property type="entry name" value="DUF7979"/>
</dbReference>
<feature type="domain" description="DUF7979" evidence="2">
    <location>
        <begin position="143"/>
        <end position="207"/>
    </location>
</feature>
<evidence type="ECO:0000256" key="1">
    <source>
        <dbReference type="SAM" id="MobiDB-lite"/>
    </source>
</evidence>
<evidence type="ECO:0000259" key="2">
    <source>
        <dbReference type="Pfam" id="PF25934"/>
    </source>
</evidence>
<organism evidence="3 4">
    <name type="scientific">Halobaculum roseum</name>
    <dbReference type="NCBI Taxonomy" id="2175149"/>
    <lineage>
        <taxon>Archaea</taxon>
        <taxon>Methanobacteriati</taxon>
        <taxon>Methanobacteriota</taxon>
        <taxon>Stenosarchaea group</taxon>
        <taxon>Halobacteria</taxon>
        <taxon>Halobacteriales</taxon>
        <taxon>Haloferacaceae</taxon>
        <taxon>Halobaculum</taxon>
    </lineage>
</organism>
<protein>
    <recommendedName>
        <fullName evidence="2">DUF7979 domain-containing protein</fullName>
    </recommendedName>
</protein>
<dbReference type="InterPro" id="IPR006311">
    <property type="entry name" value="TAT_signal"/>
</dbReference>
<name>A0ABD5MNL6_9EURY</name>
<reference evidence="3" key="1">
    <citation type="submission" date="2024-09" db="EMBL/GenBank/DDBJ databases">
        <authorList>
            <person name="Sun Q."/>
        </authorList>
    </citation>
    <scope>NUCLEOTIDE SEQUENCE [LARGE SCALE GENOMIC DNA]</scope>
    <source>
        <strain evidence="3">JCM 31273</strain>
    </source>
</reference>
<dbReference type="PROSITE" id="PS51257">
    <property type="entry name" value="PROKAR_LIPOPROTEIN"/>
    <property type="match status" value="1"/>
</dbReference>